<name>A0A1G4NS75_9FLOR</name>
<dbReference type="GeneID" id="29998577"/>
<keyword evidence="1" id="KW-0934">Plastid</keyword>
<keyword evidence="1" id="KW-0150">Chloroplast</keyword>
<accession>A0A1G4NS75</accession>
<protein>
    <submittedName>
        <fullName evidence="1">Uncharacterized protein</fullName>
    </submittedName>
</protein>
<organism evidence="1">
    <name type="scientific">Dichotomaria marginata</name>
    <dbReference type="NCBI Taxonomy" id="268567"/>
    <lineage>
        <taxon>Eukaryota</taxon>
        <taxon>Rhodophyta</taxon>
        <taxon>Florideophyceae</taxon>
        <taxon>Nemaliophycidae</taxon>
        <taxon>Nemaliales</taxon>
        <taxon>Galaxauraceae</taxon>
        <taxon>Dichotomaria</taxon>
    </lineage>
</organism>
<geneLocation type="chloroplast" evidence="1"/>
<gene>
    <name evidence="1" type="primary">ORF_3</name>
    <name evidence="1" type="ORF">HV04060_102</name>
</gene>
<dbReference type="EMBL" id="LT622864">
    <property type="protein sequence ID" value="SCW21532.1"/>
    <property type="molecule type" value="Genomic_DNA"/>
</dbReference>
<reference evidence="1" key="1">
    <citation type="submission" date="2016-10" db="EMBL/GenBank/DDBJ databases">
        <title>Chloroplast genomes as a tool to resolve red algal phylogenies: a case study in the Nemaliales.</title>
        <authorList>
            <person name="Costa J.F."/>
            <person name="Lin S.M."/>
            <person name="Macaya E.C."/>
            <person name="Fernandez-Garcia C."/>
            <person name="Verbruggen H."/>
        </authorList>
    </citation>
    <scope>NUCLEOTIDE SEQUENCE</scope>
    <source>
        <strain evidence="1">HV04060</strain>
    </source>
</reference>
<dbReference type="RefSeq" id="YP_009313278.1">
    <property type="nucleotide sequence ID" value="NC_031656.1"/>
</dbReference>
<dbReference type="AlphaFoldDB" id="A0A1G4NS75"/>
<reference evidence="1" key="2">
    <citation type="submission" date="2016-10" db="EMBL/GenBank/DDBJ databases">
        <authorList>
            <person name="de Groot N.N."/>
        </authorList>
    </citation>
    <scope>NUCLEOTIDE SEQUENCE</scope>
    <source>
        <strain evidence="1">HV04060</strain>
    </source>
</reference>
<proteinExistence type="predicted"/>
<evidence type="ECO:0000313" key="1">
    <source>
        <dbReference type="EMBL" id="SCW21532.1"/>
    </source>
</evidence>
<sequence>MEIIIQDIDYITCGKYITQHMRYNLFYLQKKIYQAAKECHISLVHSLQKLLVSLFSTRLLAEQISNKAYFLINNQDVQILNKNKLLIFWSLEAEWMYKIRNTEKSKYKYYDIWSCIWYQNKIPNIQIDYKYLINKLQSIHWINNNLILLFRDNHFIQQSKHHFNTQIFYVKHQDLIFNLLSNIIILGLDWIYFRQEFKNIIYEFKFYNALIKDIYFFTSYSTSSLTNKLINRFLYNIGFFYYSINNFRNLKCYKNKDHIQDFTNYYLQLVDRQLFNYNRYLLFHKDKRGRLRVNSNINIKNINIQFFQTLKKCYNYCQIFIDNHAFNQIDFPVNLIRYKWIKKYSYN</sequence>